<name>A0AA38IWJ3_9CUCU</name>
<evidence type="ECO:0000313" key="1">
    <source>
        <dbReference type="EMBL" id="KAJ3664290.1"/>
    </source>
</evidence>
<protein>
    <submittedName>
        <fullName evidence="1">Uncharacterized protein</fullName>
    </submittedName>
</protein>
<keyword evidence="2" id="KW-1185">Reference proteome</keyword>
<evidence type="ECO:0000313" key="2">
    <source>
        <dbReference type="Proteomes" id="UP001168821"/>
    </source>
</evidence>
<dbReference type="EMBL" id="JALNTZ010000002">
    <property type="protein sequence ID" value="KAJ3664290.1"/>
    <property type="molecule type" value="Genomic_DNA"/>
</dbReference>
<reference evidence="1" key="1">
    <citation type="journal article" date="2023" name="G3 (Bethesda)">
        <title>Whole genome assemblies of Zophobas morio and Tenebrio molitor.</title>
        <authorList>
            <person name="Kaur S."/>
            <person name="Stinson S.A."/>
            <person name="diCenzo G.C."/>
        </authorList>
    </citation>
    <scope>NUCLEOTIDE SEQUENCE</scope>
    <source>
        <strain evidence="1">QUZm001</strain>
    </source>
</reference>
<gene>
    <name evidence="1" type="ORF">Zmor_008472</name>
</gene>
<dbReference type="Proteomes" id="UP001168821">
    <property type="component" value="Unassembled WGS sequence"/>
</dbReference>
<proteinExistence type="predicted"/>
<sequence>MGQRSGVRQHVGMNDSVRFEFSCAMLATGYFRRIGPETARKPNAISIHWALKVPAFHRQRLESDPEIIKCINGEMSVTWAAGLITAIMRKCHAARMLSDGMRSHMRENLHRNFLNLGIFHRRFSGIISPIRTSFKFPDPLRHSESDGVNFVLTEVQDRIGKYFGNDIRQTILIVCTMIKIYQ</sequence>
<organism evidence="1 2">
    <name type="scientific">Zophobas morio</name>
    <dbReference type="NCBI Taxonomy" id="2755281"/>
    <lineage>
        <taxon>Eukaryota</taxon>
        <taxon>Metazoa</taxon>
        <taxon>Ecdysozoa</taxon>
        <taxon>Arthropoda</taxon>
        <taxon>Hexapoda</taxon>
        <taxon>Insecta</taxon>
        <taxon>Pterygota</taxon>
        <taxon>Neoptera</taxon>
        <taxon>Endopterygota</taxon>
        <taxon>Coleoptera</taxon>
        <taxon>Polyphaga</taxon>
        <taxon>Cucujiformia</taxon>
        <taxon>Tenebrionidae</taxon>
        <taxon>Zophobas</taxon>
    </lineage>
</organism>
<comment type="caution">
    <text evidence="1">The sequence shown here is derived from an EMBL/GenBank/DDBJ whole genome shotgun (WGS) entry which is preliminary data.</text>
</comment>
<accession>A0AA38IWJ3</accession>
<dbReference type="AlphaFoldDB" id="A0AA38IWJ3"/>